<keyword evidence="1" id="KW-1133">Transmembrane helix</keyword>
<gene>
    <name evidence="2" type="ordered locus">Gura_4395</name>
</gene>
<dbReference type="Proteomes" id="UP000006695">
    <property type="component" value="Chromosome"/>
</dbReference>
<name>A5G9S0_GEOUR</name>
<evidence type="ECO:0000313" key="2">
    <source>
        <dbReference type="EMBL" id="ABQ28538.1"/>
    </source>
</evidence>
<protein>
    <submittedName>
        <fullName evidence="2">Uncharacterized protein</fullName>
    </submittedName>
</protein>
<dbReference type="AlphaFoldDB" id="A5G9S0"/>
<organism evidence="2 3">
    <name type="scientific">Geotalea uraniireducens (strain Rf4)</name>
    <name type="common">Geobacter uraniireducens</name>
    <dbReference type="NCBI Taxonomy" id="351605"/>
    <lineage>
        <taxon>Bacteria</taxon>
        <taxon>Pseudomonadati</taxon>
        <taxon>Thermodesulfobacteriota</taxon>
        <taxon>Desulfuromonadia</taxon>
        <taxon>Geobacterales</taxon>
        <taxon>Geobacteraceae</taxon>
        <taxon>Geotalea</taxon>
    </lineage>
</organism>
<sequence length="70" mass="7248">MLSPQGWSDMMLILYCAMVVVGIAAIAWGLPAAHRLRSPFDILAALLALAGLIAALVGALLIAVPGFFLA</sequence>
<dbReference type="KEGG" id="gur:Gura_4395"/>
<keyword evidence="3" id="KW-1185">Reference proteome</keyword>
<dbReference type="STRING" id="351605.Gura_4395"/>
<feature type="transmembrane region" description="Helical" evidence="1">
    <location>
        <begin position="42"/>
        <end position="68"/>
    </location>
</feature>
<dbReference type="HOGENOM" id="CLU_206396_0_0_7"/>
<dbReference type="EMBL" id="CP000698">
    <property type="protein sequence ID" value="ABQ28538.1"/>
    <property type="molecule type" value="Genomic_DNA"/>
</dbReference>
<feature type="transmembrane region" description="Helical" evidence="1">
    <location>
        <begin position="12"/>
        <end position="30"/>
    </location>
</feature>
<proteinExistence type="predicted"/>
<keyword evidence="1" id="KW-0472">Membrane</keyword>
<evidence type="ECO:0000313" key="3">
    <source>
        <dbReference type="Proteomes" id="UP000006695"/>
    </source>
</evidence>
<reference evidence="2 3" key="1">
    <citation type="submission" date="2007-05" db="EMBL/GenBank/DDBJ databases">
        <title>Complete sequence of Geobacter uraniireducens Rf4.</title>
        <authorList>
            <consortium name="US DOE Joint Genome Institute"/>
            <person name="Copeland A."/>
            <person name="Lucas S."/>
            <person name="Lapidus A."/>
            <person name="Barry K."/>
            <person name="Detter J.C."/>
            <person name="Glavina del Rio T."/>
            <person name="Hammon N."/>
            <person name="Israni S."/>
            <person name="Dalin E."/>
            <person name="Tice H."/>
            <person name="Pitluck S."/>
            <person name="Chertkov O."/>
            <person name="Brettin T."/>
            <person name="Bruce D."/>
            <person name="Han C."/>
            <person name="Schmutz J."/>
            <person name="Larimer F."/>
            <person name="Land M."/>
            <person name="Hauser L."/>
            <person name="Kyrpides N."/>
            <person name="Mikhailova N."/>
            <person name="Shelobolina E."/>
            <person name="Aklujkar M."/>
            <person name="Lovley D."/>
            <person name="Richardson P."/>
        </authorList>
    </citation>
    <scope>NUCLEOTIDE SEQUENCE [LARGE SCALE GENOMIC DNA]</scope>
    <source>
        <strain evidence="2 3">Rf4</strain>
    </source>
</reference>
<accession>A5G9S0</accession>
<keyword evidence="1" id="KW-0812">Transmembrane</keyword>
<evidence type="ECO:0000256" key="1">
    <source>
        <dbReference type="SAM" id="Phobius"/>
    </source>
</evidence>